<dbReference type="Gene3D" id="3.30.160.390">
    <property type="entry name" value="Integrase, DNA-binding domain"/>
    <property type="match status" value="1"/>
</dbReference>
<reference evidence="4" key="1">
    <citation type="submission" date="2006-05" db="EMBL/GenBank/DDBJ databases">
        <title>Complete sequence of chromosome 1 of Burkholderia cenocepacia AU 1054.</title>
        <authorList>
            <consortium name="US DOE Joint Genome Institute"/>
            <person name="Copeland A."/>
            <person name="Lucas S."/>
            <person name="Lapidus A."/>
            <person name="Barry K."/>
            <person name="Detter J.C."/>
            <person name="Glavina del Rio T."/>
            <person name="Hammon N."/>
            <person name="Israni S."/>
            <person name="Dalin E."/>
            <person name="Tice H."/>
            <person name="Pitluck S."/>
            <person name="Chain P."/>
            <person name="Malfatti S."/>
            <person name="Shin M."/>
            <person name="Vergez L."/>
            <person name="Schmutz J."/>
            <person name="Larimer F."/>
            <person name="Land M."/>
            <person name="Hauser L."/>
            <person name="Kyrpides N."/>
            <person name="Lykidis A."/>
            <person name="LiPuma J.J."/>
            <person name="Konstantinidis K."/>
            <person name="Tiedje J.M."/>
            <person name="Richardson P."/>
        </authorList>
    </citation>
    <scope>NUCLEOTIDE SEQUENCE [LARGE SCALE GENOMIC DNA]</scope>
    <source>
        <strain evidence="4">AU 1054</strain>
    </source>
</reference>
<dbReference type="HOGENOM" id="CLU_1871480_0_0_4"/>
<organism evidence="4">
    <name type="scientific">Burkholderia orbicola (strain AU 1054)</name>
    <dbReference type="NCBI Taxonomy" id="331271"/>
    <lineage>
        <taxon>Bacteria</taxon>
        <taxon>Pseudomonadati</taxon>
        <taxon>Pseudomonadota</taxon>
        <taxon>Betaproteobacteria</taxon>
        <taxon>Burkholderiales</taxon>
        <taxon>Burkholderiaceae</taxon>
        <taxon>Burkholderia</taxon>
        <taxon>Burkholderia cepacia complex</taxon>
        <taxon>Burkholderia orbicola</taxon>
    </lineage>
</organism>
<evidence type="ECO:0000259" key="3">
    <source>
        <dbReference type="Pfam" id="PF13356"/>
    </source>
</evidence>
<keyword evidence="2" id="KW-0229">DNA integration</keyword>
<dbReference type="PANTHER" id="PTHR30629:SF2">
    <property type="entry name" value="PROPHAGE INTEGRASE INTS-RELATED"/>
    <property type="match status" value="1"/>
</dbReference>
<evidence type="ECO:0000256" key="1">
    <source>
        <dbReference type="ARBA" id="ARBA00008857"/>
    </source>
</evidence>
<dbReference type="AlphaFoldDB" id="A0A0H2XPK4"/>
<dbReference type="InterPro" id="IPR038488">
    <property type="entry name" value="Integrase_DNA-bd_sf"/>
</dbReference>
<comment type="similarity">
    <text evidence="1">Belongs to the 'phage' integrase family.</text>
</comment>
<proteinExistence type="inferred from homology"/>
<name>A0A0H2XPK4_BURO1</name>
<sequence length="136" mass="15583">MNSVGDQLGSQSLPRFPKKPRKALLCGTFCCHHCPRLPSTSQAPWGYQWGYTPKCSASIPQRKMPKQTDPLTDLKVRRAKPAEQPYRLADGKGLYLQVMPNGSKYWRMKYRFDGKKTRVVLHRSIPDQLPRSTHIS</sequence>
<gene>
    <name evidence="4" type="ordered locus">Bcen_1764</name>
</gene>
<dbReference type="EMBL" id="CP000378">
    <property type="protein sequence ID" value="ABF76667.1"/>
    <property type="molecule type" value="Genomic_DNA"/>
</dbReference>
<dbReference type="InterPro" id="IPR050808">
    <property type="entry name" value="Phage_Integrase"/>
</dbReference>
<dbReference type="PANTHER" id="PTHR30629">
    <property type="entry name" value="PROPHAGE INTEGRASE"/>
    <property type="match status" value="1"/>
</dbReference>
<dbReference type="Pfam" id="PF13356">
    <property type="entry name" value="Arm-DNA-bind_3"/>
    <property type="match status" value="1"/>
</dbReference>
<dbReference type="InterPro" id="IPR025166">
    <property type="entry name" value="Integrase_DNA_bind_dom"/>
</dbReference>
<accession>A0A0H2XPK4</accession>
<evidence type="ECO:0000313" key="4">
    <source>
        <dbReference type="EMBL" id="ABF76667.1"/>
    </source>
</evidence>
<dbReference type="GO" id="GO:0015074">
    <property type="term" value="P:DNA integration"/>
    <property type="evidence" value="ECO:0007669"/>
    <property type="project" value="UniProtKB-KW"/>
</dbReference>
<protein>
    <recommendedName>
        <fullName evidence="3">Integrase DNA-binding domain-containing protein</fullName>
    </recommendedName>
</protein>
<evidence type="ECO:0000256" key="2">
    <source>
        <dbReference type="ARBA" id="ARBA00022908"/>
    </source>
</evidence>
<feature type="domain" description="Integrase DNA-binding" evidence="3">
    <location>
        <begin position="71"/>
        <end position="119"/>
    </location>
</feature>